<evidence type="ECO:0000313" key="1">
    <source>
        <dbReference type="EMBL" id="KAJ7554981.1"/>
    </source>
</evidence>
<reference evidence="2" key="1">
    <citation type="journal article" date="2024" name="Proc. Natl. Acad. Sci. U.S.A.">
        <title>Extraordinary preservation of gene collinearity over three hundred million years revealed in homosporous lycophytes.</title>
        <authorList>
            <person name="Li C."/>
            <person name="Wickell D."/>
            <person name="Kuo L.Y."/>
            <person name="Chen X."/>
            <person name="Nie B."/>
            <person name="Liao X."/>
            <person name="Peng D."/>
            <person name="Ji J."/>
            <person name="Jenkins J."/>
            <person name="Williams M."/>
            <person name="Shu S."/>
            <person name="Plott C."/>
            <person name="Barry K."/>
            <person name="Rajasekar S."/>
            <person name="Grimwood J."/>
            <person name="Han X."/>
            <person name="Sun S."/>
            <person name="Hou Z."/>
            <person name="He W."/>
            <person name="Dai G."/>
            <person name="Sun C."/>
            <person name="Schmutz J."/>
            <person name="Leebens-Mack J.H."/>
            <person name="Li F.W."/>
            <person name="Wang L."/>
        </authorList>
    </citation>
    <scope>NUCLEOTIDE SEQUENCE [LARGE SCALE GENOMIC DNA]</scope>
    <source>
        <strain evidence="2">cv. PW_Plant_1</strain>
    </source>
</reference>
<evidence type="ECO:0000313" key="2">
    <source>
        <dbReference type="Proteomes" id="UP001162992"/>
    </source>
</evidence>
<protein>
    <submittedName>
        <fullName evidence="1">Uncharacterized protein</fullName>
    </submittedName>
</protein>
<name>A0ACC2DKZ2_DIPCM</name>
<accession>A0ACC2DKZ2</accession>
<keyword evidence="2" id="KW-1185">Reference proteome</keyword>
<proteinExistence type="predicted"/>
<dbReference type="EMBL" id="CM055096">
    <property type="protein sequence ID" value="KAJ7554981.1"/>
    <property type="molecule type" value="Genomic_DNA"/>
</dbReference>
<sequence>MTAVEERLRPLMHLPGTPKNEPQTPSAFGGRLRDWVVPVGMEDPDGVMASVAQSIEQLRAAASTPHQKELVSRELYVLTNTREDARVATGSHTQAIPLLVTLLRSGTIAAKINAAATLGVLCNEEDLRVKVLLGGCIPPLISLLRLGSLEAQTSAAKALYAVTQGCIKDHVGSRIFSTEGVVPNLWEQLQPGHKLHPSVYGLLTGALRNLCNKTDGFWPATLDAGGIQILVDLLQIGDTATLANACFLLASSMMAVESSSIHVLKTGAVTSLLRLLSSGNDISVRAEAVGALRALSSNLDESKMVIFNAGGISKLIGATVAPSKEFMQGAYALSLQENAMGALANISGGMPSVILSLGEGISSPRSDNQIADTIGALAYALMVLDSSEASSNLVKSTVIEHILVKQLGTTKSELVHERAIEALASLYGNAYLAQGLEHAEGKKMLVGLITMANAEIQGEFTRSLMSLCSGKADLWHSVRGREGIQLLISLLGLSSEQQQEYAVALISILTEYTDESKWAITAAGGIPPLVQLLETGSARAKEDSASVLGNLCNHSEDIRACVETAEAVPALLWLLKNASLKGQEIASRALTQLVRKSDSTTISQLTAMLTGDFPESKIHVLDVLGCLLSVSSQDDIIREGTAANESLKTVIIMLSSSKEETQGRAATVLADIFDLRKDLHQSELVVDAIKSVIKLVEAGAESTATQAAQALAALFRYIEQNNHIAVAAKDALFPLIELAKSSNTVSAEVAAKALANLLSDREIAEESPAEGIILPLTQVLHDGTLHGKERAACALARLLQSRPIDQALADSLHQCSTVLGLVDLLTSTGFEENATSEALEALASISRAKRAGSNNHPPWAVLGEVPSNLSPIVTCLAVASPRLREMAVVILSRLCRDQPIVLGNFIAGTPRCIAALADRIINSSSSEVKVGATALLICATKEHRQKAVDALNEAGCCSQLIKSLVDMLVLKIEYDSNESCDAVGDGKGYKREEGLESEKDNGEHDPTAALGGTVALWLLAVLASHDSQMKLSIMEAGAIDVLTEKLANFAPNARQAEVEDNGSIWVSALLLAILFQDRDVTRAPATMRAVPLLAILLKSEEAIDRYFAAQALAGLVCNGNRGTLLAVANSGAVGGLTPLLGCVESDIANLIALSVEFSLVRNPDQVALERLFRVDDIRVGATARKAIPGLVELLKPIPDRPGAPPLALSLLTQLAKGNNVNKLAMAEAGALDALTKYLSLGPQDAIEEATAELLRILFSSAELRRHDSAVGAVDQLVAVLRLGTRGARYTAARALQGVFSAENIKRGDAAVQAIPPLVDMLNSGLEREQLAAIGALITLSSENPPKALAIADTEESALEGLCRVLSSDCSLELKEDTAELCRILFGNSRIRASSAATSCIQPLVSLLDTDSITAQYAGARALDNLLDDEQQAEAVATYGAVVPLVGMLSGTNYTMHEAAISALIKLGKDRPLCKLDMVKAGVIDNILETLSLAPDSLCALNAELLRILTNNSSIAKGATAARVVAPLFVALTRPELGSAGQHSAMQVLVNILEKPQRILNQTLSANEVIEPLVLLLESPSQPVQQLAAELFSLLLAEEVFQRDITAQQSVFPLVKLAGVGVQSLQQKALKALECASNSWPNAVADAGGIAELSKVILQVNPQPPHTLWESAALALSNVLHFSAQYSQEIPVPVLVKLLRSSSDSTVVASLSALLVLEREDSLSAESMAEAGAVEALLELLRCHQCEEAAARLLEALFNNVKVRDMKVTKMAISPLAQYLLDPQTRAQPARFLAALALGDLFQNEALARTPDAVSACRALVSMLEDQPTEEMKMVAVCALQNLVVQSRSNKRAVAEAGGIQVIQELLSSSNGETARQAAALLKLLFSNQAIQEYASSELIQILAGTLEKDLWASASVNEDVIKSISVLYSNFPRLRGTEAATLSIQQLIGALKAGSEVAQEAALDALFLLRQAWPSNPAEVGKAQATAMAEAISVLQLLMRSGPQRLHDKIESLLQCLPGSLIVTITRGINLKQSMGSTNAFCKLSLGSGPPRQTKVVPHSTTPEWKQEFAWAFDTPPKGQKLHISCKSKNAFGKGSIGKVTIQIDRVVMLGTISGEYQLKPDSNRDGTARSLEIEIQWTSR</sequence>
<gene>
    <name evidence="1" type="ORF">O6H91_05G018000</name>
</gene>
<organism evidence="1 2">
    <name type="scientific">Diphasiastrum complanatum</name>
    <name type="common">Issler's clubmoss</name>
    <name type="synonym">Lycopodium complanatum</name>
    <dbReference type="NCBI Taxonomy" id="34168"/>
    <lineage>
        <taxon>Eukaryota</taxon>
        <taxon>Viridiplantae</taxon>
        <taxon>Streptophyta</taxon>
        <taxon>Embryophyta</taxon>
        <taxon>Tracheophyta</taxon>
        <taxon>Lycopodiopsida</taxon>
        <taxon>Lycopodiales</taxon>
        <taxon>Lycopodiaceae</taxon>
        <taxon>Lycopodioideae</taxon>
        <taxon>Diphasiastrum</taxon>
    </lineage>
</organism>
<comment type="caution">
    <text evidence="1">The sequence shown here is derived from an EMBL/GenBank/DDBJ whole genome shotgun (WGS) entry which is preliminary data.</text>
</comment>
<dbReference type="Proteomes" id="UP001162992">
    <property type="component" value="Chromosome 5"/>
</dbReference>